<sequence>MTDTMFGSGNEQWICPNDRQLALRAKLHTGWSVHTYQTERQRRSQVLQKQELDVILSVIRRAEQLDQLEQHRIGRLVERLENMRRSAVGNGLSQCLLCGEALGMLGAPSVLCQHCCKVRGPFSTCQRLLVVTCGVSRTNISVSRA</sequence>
<dbReference type="InterPro" id="IPR013083">
    <property type="entry name" value="Znf_RING/FYVE/PHD"/>
</dbReference>
<evidence type="ECO:0000313" key="4">
    <source>
        <dbReference type="EMBL" id="KAL2095011.1"/>
    </source>
</evidence>
<dbReference type="PANTHER" id="PTHR45729">
    <property type="entry name" value="RABPHILIN, ISOFORM A"/>
    <property type="match status" value="1"/>
</dbReference>
<keyword evidence="5" id="KW-1185">Reference proteome</keyword>
<dbReference type="PROSITE" id="PS50916">
    <property type="entry name" value="RABBD"/>
    <property type="match status" value="1"/>
</dbReference>
<dbReference type="Gene3D" id="3.30.40.10">
    <property type="entry name" value="Zinc/RING finger domain, C3HC4 (zinc finger)"/>
    <property type="match status" value="1"/>
</dbReference>
<dbReference type="InterPro" id="IPR011011">
    <property type="entry name" value="Znf_FYVE_PHD"/>
</dbReference>
<dbReference type="Pfam" id="PF02318">
    <property type="entry name" value="FYVE_2"/>
    <property type="match status" value="1"/>
</dbReference>
<feature type="domain" description="RabBD" evidence="3">
    <location>
        <begin position="41"/>
        <end position="95"/>
    </location>
</feature>
<dbReference type="PANTHER" id="PTHR45729:SF9">
    <property type="entry name" value="DOUBLE C2-LIKE DOMAIN-CONTAINING PROTEIN BETA"/>
    <property type="match status" value="1"/>
</dbReference>
<evidence type="ECO:0000313" key="5">
    <source>
        <dbReference type="Proteomes" id="UP001591681"/>
    </source>
</evidence>
<dbReference type="EMBL" id="JBHFQA010000008">
    <property type="protein sequence ID" value="KAL2095011.1"/>
    <property type="molecule type" value="Genomic_DNA"/>
</dbReference>
<dbReference type="GO" id="GO:0046872">
    <property type="term" value="F:metal ion binding"/>
    <property type="evidence" value="ECO:0007669"/>
    <property type="project" value="UniProtKB-KW"/>
</dbReference>
<dbReference type="Proteomes" id="UP001591681">
    <property type="component" value="Unassembled WGS sequence"/>
</dbReference>
<proteinExistence type="predicted"/>
<evidence type="ECO:0000259" key="3">
    <source>
        <dbReference type="PROSITE" id="PS50916"/>
    </source>
</evidence>
<accession>A0ABD1K7J8</accession>
<dbReference type="GO" id="GO:0030658">
    <property type="term" value="C:transport vesicle membrane"/>
    <property type="evidence" value="ECO:0007669"/>
    <property type="project" value="UniProtKB-SubCell"/>
</dbReference>
<evidence type="ECO:0000256" key="2">
    <source>
        <dbReference type="ARBA" id="ARBA00022723"/>
    </source>
</evidence>
<dbReference type="InterPro" id="IPR041282">
    <property type="entry name" value="FYVE_2"/>
</dbReference>
<dbReference type="AlphaFoldDB" id="A0ABD1K7J8"/>
<organism evidence="4 5">
    <name type="scientific">Coilia grayii</name>
    <name type="common">Gray's grenadier anchovy</name>
    <dbReference type="NCBI Taxonomy" id="363190"/>
    <lineage>
        <taxon>Eukaryota</taxon>
        <taxon>Metazoa</taxon>
        <taxon>Chordata</taxon>
        <taxon>Craniata</taxon>
        <taxon>Vertebrata</taxon>
        <taxon>Euteleostomi</taxon>
        <taxon>Actinopterygii</taxon>
        <taxon>Neopterygii</taxon>
        <taxon>Teleostei</taxon>
        <taxon>Clupei</taxon>
        <taxon>Clupeiformes</taxon>
        <taxon>Clupeoidei</taxon>
        <taxon>Engraulidae</taxon>
        <taxon>Coilinae</taxon>
        <taxon>Coilia</taxon>
    </lineage>
</organism>
<gene>
    <name evidence="4" type="ORF">ACEWY4_009730</name>
</gene>
<name>A0ABD1K7J8_9TELE</name>
<dbReference type="InterPro" id="IPR043566">
    <property type="entry name" value="Rabphilin/DOC2/Noc2"/>
</dbReference>
<comment type="caution">
    <text evidence="4">The sequence shown here is derived from an EMBL/GenBank/DDBJ whole genome shotgun (WGS) entry which is preliminary data.</text>
</comment>
<reference evidence="4 5" key="1">
    <citation type="submission" date="2024-09" db="EMBL/GenBank/DDBJ databases">
        <title>A chromosome-level genome assembly of Gray's grenadier anchovy, Coilia grayii.</title>
        <authorList>
            <person name="Fu Z."/>
        </authorList>
    </citation>
    <scope>NUCLEOTIDE SEQUENCE [LARGE SCALE GENOMIC DNA]</scope>
    <source>
        <strain evidence="4">G4</strain>
        <tissue evidence="4">Muscle</tissue>
    </source>
</reference>
<protein>
    <recommendedName>
        <fullName evidence="3">RabBD domain-containing protein</fullName>
    </recommendedName>
</protein>
<dbReference type="SUPFAM" id="SSF57903">
    <property type="entry name" value="FYVE/PHD zinc finger"/>
    <property type="match status" value="1"/>
</dbReference>
<keyword evidence="2" id="KW-0479">Metal-binding</keyword>
<comment type="subcellular location">
    <subcellularLocation>
        <location evidence="1">Cytoplasmic vesicle</location>
        <location evidence="1">Secretory vesicle membrane</location>
    </subcellularLocation>
</comment>
<evidence type="ECO:0000256" key="1">
    <source>
        <dbReference type="ARBA" id="ARBA00004250"/>
    </source>
</evidence>
<dbReference type="InterPro" id="IPR010911">
    <property type="entry name" value="Rab_BD"/>
</dbReference>